<comment type="caution">
    <text evidence="1">The sequence shown here is derived from an EMBL/GenBank/DDBJ whole genome shotgun (WGS) entry which is preliminary data.</text>
</comment>
<dbReference type="RefSeq" id="WP_043382730.1">
    <property type="nucleotide sequence ID" value="NZ_JBOK01000008.1"/>
</dbReference>
<dbReference type="AlphaFoldDB" id="A0A014MQ90"/>
<keyword evidence="2" id="KW-1185">Reference proteome</keyword>
<proteinExistence type="predicted"/>
<protein>
    <submittedName>
        <fullName evidence="1">Uncharacterized protein</fullName>
    </submittedName>
</protein>
<reference evidence="1 2" key="1">
    <citation type="submission" date="2014-01" db="EMBL/GenBank/DDBJ databases">
        <title>Interspecies Systems Biology Uncovers Metabolites Affecting C. elegans Gene Expression and Life History Traits.</title>
        <authorList>
            <person name="Watson E."/>
            <person name="Macneil L.T."/>
            <person name="Ritter A.D."/>
            <person name="Yilmaz L.S."/>
            <person name="Rosebrock A.P."/>
            <person name="Caudy A.A."/>
            <person name="Walhout A.J."/>
        </authorList>
    </citation>
    <scope>NUCLEOTIDE SEQUENCE [LARGE SCALE GENOMIC DNA]</scope>
    <source>
        <strain evidence="1 2">DA1877</strain>
    </source>
</reference>
<sequence length="107" mass="11735">MTHEERFTTSHWQALLQQVVLEVQHMASICQVALDAPGVAERVLANDGYVAGHSNPAAFKKLRDLMLLHHAVTRQMVDELGGTAAVTIAEQVRQHLAARSHHSPDAP</sequence>
<dbReference type="Proteomes" id="UP000020766">
    <property type="component" value="Unassembled WGS sequence"/>
</dbReference>
<organism evidence="1 2">
    <name type="scientific">Comamonas aquatica DA1877</name>
    <dbReference type="NCBI Taxonomy" id="1457173"/>
    <lineage>
        <taxon>Bacteria</taxon>
        <taxon>Pseudomonadati</taxon>
        <taxon>Pseudomonadota</taxon>
        <taxon>Betaproteobacteria</taxon>
        <taxon>Burkholderiales</taxon>
        <taxon>Comamonadaceae</taxon>
        <taxon>Comamonas</taxon>
    </lineage>
</organism>
<accession>A0A014MQ90</accession>
<evidence type="ECO:0000313" key="1">
    <source>
        <dbReference type="EMBL" id="EXU80324.1"/>
    </source>
</evidence>
<gene>
    <name evidence="1" type="ORF">AX13_17275</name>
</gene>
<dbReference type="EMBL" id="JBOK01000008">
    <property type="protein sequence ID" value="EXU80324.1"/>
    <property type="molecule type" value="Genomic_DNA"/>
</dbReference>
<dbReference type="PATRIC" id="fig|1457173.3.peg.1703"/>
<name>A0A014MQ90_9BURK</name>
<evidence type="ECO:0000313" key="2">
    <source>
        <dbReference type="Proteomes" id="UP000020766"/>
    </source>
</evidence>